<dbReference type="GO" id="GO:0005886">
    <property type="term" value="C:plasma membrane"/>
    <property type="evidence" value="ECO:0007669"/>
    <property type="project" value="UniProtKB-SubCell"/>
</dbReference>
<evidence type="ECO:0000256" key="6">
    <source>
        <dbReference type="ARBA" id="ARBA00023065"/>
    </source>
</evidence>
<gene>
    <name evidence="11 12" type="primary">atpG</name>
    <name evidence="12" type="ORF">AAG747_01265</name>
</gene>
<comment type="subcellular location">
    <subcellularLocation>
        <location evidence="11">Cell membrane</location>
        <topology evidence="11">Peripheral membrane protein</topology>
    </subcellularLocation>
    <subcellularLocation>
        <location evidence="2">Membrane</location>
        <topology evidence="2">Peripheral membrane protein</topology>
    </subcellularLocation>
    <subcellularLocation>
        <location evidence="10">Thylakoid</location>
    </subcellularLocation>
</comment>
<dbReference type="GO" id="GO:0045259">
    <property type="term" value="C:proton-transporting ATP synthase complex"/>
    <property type="evidence" value="ECO:0007669"/>
    <property type="project" value="UniProtKB-KW"/>
</dbReference>
<dbReference type="HAMAP" id="MF_00815">
    <property type="entry name" value="ATP_synth_gamma_bact"/>
    <property type="match status" value="1"/>
</dbReference>
<evidence type="ECO:0000256" key="10">
    <source>
        <dbReference type="ARBA" id="ARBA00060385"/>
    </source>
</evidence>
<dbReference type="AlphaFoldDB" id="A0AAW9S6Y0"/>
<dbReference type="PROSITE" id="PS00153">
    <property type="entry name" value="ATPASE_GAMMA"/>
    <property type="match status" value="1"/>
</dbReference>
<dbReference type="InterPro" id="IPR023632">
    <property type="entry name" value="ATP_synth_F1_gsu_CS"/>
</dbReference>
<dbReference type="RefSeq" id="WP_346819302.1">
    <property type="nucleotide sequence ID" value="NZ_JBDKWZ010000001.1"/>
</dbReference>
<dbReference type="GO" id="GO:0042777">
    <property type="term" value="P:proton motive force-driven plasma membrane ATP synthesis"/>
    <property type="evidence" value="ECO:0007669"/>
    <property type="project" value="UniProtKB-UniRule"/>
</dbReference>
<comment type="caution">
    <text evidence="12">The sequence shown here is derived from an EMBL/GenBank/DDBJ whole genome shotgun (WGS) entry which is preliminary data.</text>
</comment>
<keyword evidence="7 11" id="KW-0472">Membrane</keyword>
<evidence type="ECO:0000256" key="3">
    <source>
        <dbReference type="ARBA" id="ARBA00007681"/>
    </source>
</evidence>
<organism evidence="12 13">
    <name type="scientific">Rapidithrix thailandica</name>
    <dbReference type="NCBI Taxonomy" id="413964"/>
    <lineage>
        <taxon>Bacteria</taxon>
        <taxon>Pseudomonadati</taxon>
        <taxon>Bacteroidota</taxon>
        <taxon>Cytophagia</taxon>
        <taxon>Cytophagales</taxon>
        <taxon>Flammeovirgaceae</taxon>
        <taxon>Rapidithrix</taxon>
    </lineage>
</organism>
<dbReference type="FunFam" id="1.10.287.80:FF:000003">
    <property type="entry name" value="ATP synthase gamma chain, chloroplastic"/>
    <property type="match status" value="1"/>
</dbReference>
<dbReference type="InterPro" id="IPR000131">
    <property type="entry name" value="ATP_synth_F1_gsu"/>
</dbReference>
<evidence type="ECO:0000313" key="12">
    <source>
        <dbReference type="EMBL" id="MEN7546516.1"/>
    </source>
</evidence>
<protein>
    <recommendedName>
        <fullName evidence="11">ATP synthase gamma chain</fullName>
    </recommendedName>
    <alternativeName>
        <fullName evidence="11">ATP synthase F1 sector gamma subunit</fullName>
    </alternativeName>
    <alternativeName>
        <fullName evidence="11">F-ATPase gamma subunit</fullName>
    </alternativeName>
</protein>
<dbReference type="PANTHER" id="PTHR11693">
    <property type="entry name" value="ATP SYNTHASE GAMMA CHAIN"/>
    <property type="match status" value="1"/>
</dbReference>
<keyword evidence="11" id="KW-1003">Cell membrane</keyword>
<evidence type="ECO:0000313" key="13">
    <source>
        <dbReference type="Proteomes" id="UP001403385"/>
    </source>
</evidence>
<reference evidence="12 13" key="1">
    <citation type="submission" date="2024-04" db="EMBL/GenBank/DDBJ databases">
        <title>Novel genus in family Flammeovirgaceae.</title>
        <authorList>
            <person name="Nguyen T.H."/>
            <person name="Vuong T.Q."/>
            <person name="Le H."/>
            <person name="Kim S.-G."/>
        </authorList>
    </citation>
    <scope>NUCLEOTIDE SEQUENCE [LARGE SCALE GENOMIC DNA]</scope>
    <source>
        <strain evidence="12 13">JCM 23209</strain>
    </source>
</reference>
<keyword evidence="6 11" id="KW-0406">Ion transport</keyword>
<sequence>MASLKEVKTRINSVISTQQITKAMKMVAAAKLRRAQDKIIQLRPYSQKLEGILHNVASAVAGEQSSKYTEEREVKKVLLVVISSDRGLCGSFNSNAIKQAISLMEGKYAELNRQGNVEVMCIGSKAHQFFSKRGDKVIDEYVELFHHLTFDEVRKAAEHVMYAFRTGEFDKVELIYNEFKNVATQVVRAEEFLPLKQKESSLDETASSQELDYIFEPSKVQIVEELIPKTLKISFYKALLESNASEHGARMTSMDKATDNASELLKDLRLTYNRTRQAAITKEILEIVGGAEALAQS</sequence>
<evidence type="ECO:0000256" key="1">
    <source>
        <dbReference type="ARBA" id="ARBA00003456"/>
    </source>
</evidence>
<keyword evidence="13" id="KW-1185">Reference proteome</keyword>
<keyword evidence="8 11" id="KW-0139">CF(1)</keyword>
<dbReference type="CDD" id="cd12151">
    <property type="entry name" value="F1-ATPase_gamma"/>
    <property type="match status" value="1"/>
</dbReference>
<keyword evidence="4 11" id="KW-0813">Transport</keyword>
<keyword evidence="5 11" id="KW-0375">Hydrogen ion transport</keyword>
<dbReference type="EMBL" id="JBDKWZ010000001">
    <property type="protein sequence ID" value="MEN7546516.1"/>
    <property type="molecule type" value="Genomic_DNA"/>
</dbReference>
<dbReference type="Proteomes" id="UP001403385">
    <property type="component" value="Unassembled WGS sequence"/>
</dbReference>
<dbReference type="Gene3D" id="1.10.287.80">
    <property type="entry name" value="ATP synthase, gamma subunit, helix hairpin domain"/>
    <property type="match status" value="1"/>
</dbReference>
<keyword evidence="9 11" id="KW-0066">ATP synthesis</keyword>
<evidence type="ECO:0000256" key="2">
    <source>
        <dbReference type="ARBA" id="ARBA00004170"/>
    </source>
</evidence>
<dbReference type="PANTHER" id="PTHR11693:SF22">
    <property type="entry name" value="ATP SYNTHASE SUBUNIT GAMMA, MITOCHONDRIAL"/>
    <property type="match status" value="1"/>
</dbReference>
<accession>A0AAW9S6Y0</accession>
<dbReference type="SUPFAM" id="SSF52943">
    <property type="entry name" value="ATP synthase (F1-ATPase), gamma subunit"/>
    <property type="match status" value="1"/>
</dbReference>
<comment type="subunit">
    <text evidence="11">F-type ATPases have 2 components, CF(1) - the catalytic core - and CF(0) - the membrane proton channel. CF(1) has five subunits: alpha(3), beta(3), gamma(1), delta(1), epsilon(1). CF(0) has three main subunits: a, b and c.</text>
</comment>
<evidence type="ECO:0000256" key="5">
    <source>
        <dbReference type="ARBA" id="ARBA00022781"/>
    </source>
</evidence>
<dbReference type="PRINTS" id="PR00126">
    <property type="entry name" value="ATPASEGAMMA"/>
</dbReference>
<dbReference type="GO" id="GO:0046933">
    <property type="term" value="F:proton-transporting ATP synthase activity, rotational mechanism"/>
    <property type="evidence" value="ECO:0007669"/>
    <property type="project" value="UniProtKB-UniRule"/>
</dbReference>
<dbReference type="GO" id="GO:0009579">
    <property type="term" value="C:thylakoid"/>
    <property type="evidence" value="ECO:0007669"/>
    <property type="project" value="UniProtKB-SubCell"/>
</dbReference>
<evidence type="ECO:0000256" key="8">
    <source>
        <dbReference type="ARBA" id="ARBA00023196"/>
    </source>
</evidence>
<dbReference type="NCBIfam" id="TIGR01146">
    <property type="entry name" value="ATPsyn_F1gamma"/>
    <property type="match status" value="1"/>
</dbReference>
<evidence type="ECO:0000256" key="4">
    <source>
        <dbReference type="ARBA" id="ARBA00022448"/>
    </source>
</evidence>
<dbReference type="GO" id="GO:0005524">
    <property type="term" value="F:ATP binding"/>
    <property type="evidence" value="ECO:0007669"/>
    <property type="project" value="UniProtKB-UniRule"/>
</dbReference>
<evidence type="ECO:0000256" key="11">
    <source>
        <dbReference type="HAMAP-Rule" id="MF_00815"/>
    </source>
</evidence>
<proteinExistence type="inferred from homology"/>
<evidence type="ECO:0000256" key="9">
    <source>
        <dbReference type="ARBA" id="ARBA00023310"/>
    </source>
</evidence>
<comment type="function">
    <text evidence="1 11">Produces ATP from ADP in the presence of a proton gradient across the membrane. The gamma chain is believed to be important in regulating ATPase activity and the flow of protons through the CF(0) complex.</text>
</comment>
<dbReference type="Pfam" id="PF00231">
    <property type="entry name" value="ATP-synt"/>
    <property type="match status" value="1"/>
</dbReference>
<dbReference type="InterPro" id="IPR035968">
    <property type="entry name" value="ATP_synth_F1_ATPase_gsu"/>
</dbReference>
<comment type="similarity">
    <text evidence="3 11">Belongs to the ATPase gamma chain family.</text>
</comment>
<evidence type="ECO:0000256" key="7">
    <source>
        <dbReference type="ARBA" id="ARBA00023136"/>
    </source>
</evidence>
<dbReference type="Gene3D" id="3.40.1380.10">
    <property type="match status" value="1"/>
</dbReference>
<name>A0AAW9S6Y0_9BACT</name>